<dbReference type="EMBL" id="DROK01000019">
    <property type="protein sequence ID" value="HHI96344.1"/>
    <property type="molecule type" value="Genomic_DNA"/>
</dbReference>
<evidence type="ECO:0000256" key="5">
    <source>
        <dbReference type="RuleBase" id="RU362066"/>
    </source>
</evidence>
<comment type="function">
    <text evidence="5">Required for morphogenesis and for the elongation of the flagellar filament by facilitating polymerization of the flagellin monomers at the tip of growing filament. Forms a capping structure, which prevents flagellin subunits (transported through the central channel of the flagellum) from leaking out without polymerization at the distal end.</text>
</comment>
<feature type="domain" description="Flagellar hook-associated protein 2 N-terminal" evidence="6">
    <location>
        <begin position="15"/>
        <end position="109"/>
    </location>
</feature>
<keyword evidence="3" id="KW-0175">Coiled coil</keyword>
<dbReference type="Pfam" id="PF02465">
    <property type="entry name" value="FliD_N"/>
    <property type="match status" value="1"/>
</dbReference>
<organism evidence="8">
    <name type="scientific">Thermodesulfatator atlanticus</name>
    <dbReference type="NCBI Taxonomy" id="501497"/>
    <lineage>
        <taxon>Bacteria</taxon>
        <taxon>Pseudomonadati</taxon>
        <taxon>Thermodesulfobacteriota</taxon>
        <taxon>Thermodesulfobacteria</taxon>
        <taxon>Thermodesulfobacteriales</taxon>
        <taxon>Thermodesulfatatoraceae</taxon>
        <taxon>Thermodesulfatator</taxon>
    </lineage>
</organism>
<keyword evidence="5" id="KW-0964">Secreted</keyword>
<comment type="subcellular location">
    <subcellularLocation>
        <location evidence="5">Secreted</location>
    </subcellularLocation>
    <subcellularLocation>
        <location evidence="5">Bacterial flagellum</location>
    </subcellularLocation>
</comment>
<dbReference type="InterPro" id="IPR010810">
    <property type="entry name" value="Flagellin_hook_IN_motif"/>
</dbReference>
<comment type="subunit">
    <text evidence="2 5">Homopentamer.</text>
</comment>
<comment type="similarity">
    <text evidence="1 5">Belongs to the FliD family.</text>
</comment>
<gene>
    <name evidence="8" type="ORF">ENJ96_00645</name>
</gene>
<sequence>MAGVVGKINVLGLGSGLDLQGLIDQLRQIEEKPIERMKETQDRYETRLNEFDWLNTKVLSLKSKTLDLSLESTYLTKKISVSGDAVTGRAEVGALEGTYNISVSQLARKSLWQSQGYATKDADIAPSADDVLQISVGDQNFSVLVPQGTTLEGLARLINEAEDNPGLEAKVVDTGAPSNPYRLVLKARDTGEENRVVVTQELQGMAFEEITAVPNIWRTGNYTNPDDVVNDSGGPITLNIEVGSQSLNVEVADGTTLSGLVDLINEAAENTSLRAYLIRDKDGNYFVDLRAPEPLNVTQDPADPALFPNQIEDDGESLNAFFTLDDISYQRGANTVDDLIPGVALELKKAGTAIVEVTADREGLKELISSFVNDLKEFFKELNEKMSFNVETGEEGPLYRSRAAESLLRDLRDVLFTVNPENEHVKSFFDLGLNFNRDGSLSFDEKKLENALSSYPEEVKKLLLGDDDQNITGVGEKFNNVLQKYLGPSGLIALEQKTTEKYIENLKNDISLAQKRVDQYISYLQKQFIALDRYIQQLNDMSSYLDVQFKSIMGLSEKK</sequence>
<evidence type="ECO:0000259" key="7">
    <source>
        <dbReference type="Pfam" id="PF07195"/>
    </source>
</evidence>
<reference evidence="8" key="1">
    <citation type="journal article" date="2020" name="mSystems">
        <title>Genome- and Community-Level Interaction Insights into Carbon Utilization and Element Cycling Functions of Hydrothermarchaeota in Hydrothermal Sediment.</title>
        <authorList>
            <person name="Zhou Z."/>
            <person name="Liu Y."/>
            <person name="Xu W."/>
            <person name="Pan J."/>
            <person name="Luo Z.H."/>
            <person name="Li M."/>
        </authorList>
    </citation>
    <scope>NUCLEOTIDE SEQUENCE [LARGE SCALE GENOMIC DNA]</scope>
    <source>
        <strain evidence="8">HyVt-533</strain>
    </source>
</reference>
<dbReference type="GO" id="GO:0005576">
    <property type="term" value="C:extracellular region"/>
    <property type="evidence" value="ECO:0007669"/>
    <property type="project" value="UniProtKB-SubCell"/>
</dbReference>
<evidence type="ECO:0000256" key="1">
    <source>
        <dbReference type="ARBA" id="ARBA00009764"/>
    </source>
</evidence>
<evidence type="ECO:0000256" key="4">
    <source>
        <dbReference type="ARBA" id="ARBA00023143"/>
    </source>
</evidence>
<dbReference type="GO" id="GO:0007155">
    <property type="term" value="P:cell adhesion"/>
    <property type="evidence" value="ECO:0007669"/>
    <property type="project" value="InterPro"/>
</dbReference>
<dbReference type="InterPro" id="IPR010809">
    <property type="entry name" value="FliD_C"/>
</dbReference>
<dbReference type="GO" id="GO:0071973">
    <property type="term" value="P:bacterial-type flagellum-dependent cell motility"/>
    <property type="evidence" value="ECO:0007669"/>
    <property type="project" value="TreeGrafter"/>
</dbReference>
<dbReference type="GO" id="GO:0009421">
    <property type="term" value="C:bacterial-type flagellum filament cap"/>
    <property type="evidence" value="ECO:0007669"/>
    <property type="project" value="InterPro"/>
</dbReference>
<dbReference type="PANTHER" id="PTHR30288:SF0">
    <property type="entry name" value="FLAGELLAR HOOK-ASSOCIATED PROTEIN 2"/>
    <property type="match status" value="1"/>
</dbReference>
<dbReference type="AlphaFoldDB" id="A0A7V5U1Q3"/>
<evidence type="ECO:0000256" key="2">
    <source>
        <dbReference type="ARBA" id="ARBA00011255"/>
    </source>
</evidence>
<dbReference type="PANTHER" id="PTHR30288">
    <property type="entry name" value="FLAGELLAR CAP/ASSEMBLY PROTEIN FLID"/>
    <property type="match status" value="1"/>
</dbReference>
<accession>A0A7V5U1Q3</accession>
<dbReference type="InterPro" id="IPR003481">
    <property type="entry name" value="FliD_N"/>
</dbReference>
<comment type="caution">
    <text evidence="8">The sequence shown here is derived from an EMBL/GenBank/DDBJ whole genome shotgun (WGS) entry which is preliminary data.</text>
</comment>
<proteinExistence type="inferred from homology"/>
<dbReference type="GO" id="GO:0009424">
    <property type="term" value="C:bacterial-type flagellum hook"/>
    <property type="evidence" value="ECO:0007669"/>
    <property type="project" value="UniProtKB-UniRule"/>
</dbReference>
<evidence type="ECO:0000259" key="6">
    <source>
        <dbReference type="Pfam" id="PF02465"/>
    </source>
</evidence>
<name>A0A7V5U1Q3_9BACT</name>
<dbReference type="InterPro" id="IPR040026">
    <property type="entry name" value="FliD"/>
</dbReference>
<dbReference type="Pfam" id="PF07196">
    <property type="entry name" value="Flagellin_IN"/>
    <property type="match status" value="2"/>
</dbReference>
<keyword evidence="4 5" id="KW-0975">Bacterial flagellum</keyword>
<dbReference type="Pfam" id="PF07195">
    <property type="entry name" value="FliD_C"/>
    <property type="match status" value="1"/>
</dbReference>
<feature type="domain" description="Flagellar hook-associated protein 2 C-terminal" evidence="7">
    <location>
        <begin position="319"/>
        <end position="539"/>
    </location>
</feature>
<protein>
    <recommendedName>
        <fullName evidence="5">Flagellar hook-associated protein 2</fullName>
        <shortName evidence="5">HAP2</shortName>
    </recommendedName>
    <alternativeName>
        <fullName evidence="5">Flagellar cap protein</fullName>
    </alternativeName>
</protein>
<evidence type="ECO:0000256" key="3">
    <source>
        <dbReference type="ARBA" id="ARBA00023054"/>
    </source>
</evidence>
<dbReference type="Proteomes" id="UP000886101">
    <property type="component" value="Unassembled WGS sequence"/>
</dbReference>
<evidence type="ECO:0000313" key="8">
    <source>
        <dbReference type="EMBL" id="HHI96344.1"/>
    </source>
</evidence>